<feature type="binding site" evidence="10">
    <location>
        <position position="94"/>
    </location>
    <ligand>
        <name>a divalent metal cation</name>
        <dbReference type="ChEBI" id="CHEBI:60240"/>
        <label>1</label>
    </ligand>
</feature>
<dbReference type="SUPFAM" id="SSF144010">
    <property type="entry name" value="CofE-like"/>
    <property type="match status" value="1"/>
</dbReference>
<dbReference type="InterPro" id="IPR000415">
    <property type="entry name" value="Nitroreductase-like"/>
</dbReference>
<protein>
    <recommendedName>
        <fullName evidence="10">Bifunctional F420 biosynthesis protein FbiB</fullName>
    </recommendedName>
    <domain>
        <recommendedName>
            <fullName evidence="10">Coenzyme F420:L-glutamate ligase</fullName>
            <ecNumber evidence="10">6.3.2.31</ecNumber>
            <ecNumber evidence="10">6.3.2.34</ecNumber>
        </recommendedName>
        <alternativeName>
            <fullName evidence="10">Coenzyme F420-0:L-glutamate ligase</fullName>
        </alternativeName>
        <alternativeName>
            <fullName evidence="10">Coenzyme F420-1:gamma-L-glutamate ligase</fullName>
        </alternativeName>
    </domain>
    <domain>
        <recommendedName>
            <fullName evidence="10">Dehydro-coenzyme F420-0 reductase</fullName>
            <ecNumber evidence="10">1.3.8.17</ecNumber>
        </recommendedName>
    </domain>
</protein>
<dbReference type="EC" id="6.3.2.34" evidence="10"/>
<keyword evidence="7 10" id="KW-0342">GTP-binding</keyword>
<dbReference type="UniPathway" id="UPA00071"/>
<dbReference type="GO" id="GO:0005525">
    <property type="term" value="F:GTP binding"/>
    <property type="evidence" value="ECO:0007669"/>
    <property type="project" value="UniProtKB-KW"/>
</dbReference>
<gene>
    <name evidence="10" type="primary">fbiB</name>
    <name evidence="14" type="ORF">ATE80_18360</name>
</gene>
<feature type="binding site" evidence="10">
    <location>
        <position position="422"/>
    </location>
    <ligand>
        <name>FMN</name>
        <dbReference type="ChEBI" id="CHEBI:58210"/>
    </ligand>
</feature>
<keyword evidence="8 10" id="KW-0464">Manganese</keyword>
<feature type="binding site" evidence="10">
    <location>
        <position position="135"/>
    </location>
    <ligand>
        <name>a divalent metal cation</name>
        <dbReference type="ChEBI" id="CHEBI:60240"/>
        <label>1</label>
    </ligand>
</feature>
<feature type="binding site" evidence="10">
    <location>
        <position position="43"/>
    </location>
    <ligand>
        <name>GTP</name>
        <dbReference type="ChEBI" id="CHEBI:37565"/>
    </ligand>
</feature>
<accession>A0A100Y4C7</accession>
<comment type="pathway">
    <text evidence="10">Cofactor biosynthesis; coenzyme F420 biosynthesis.</text>
</comment>
<reference evidence="14 15" key="1">
    <citation type="submission" date="2015-11" db="EMBL/GenBank/DDBJ databases">
        <title>Genome-wide analysis reveals the secondary metabolome in Streptomyces kanasensis ZX01.</title>
        <authorList>
            <person name="Zhang G."/>
            <person name="Han L."/>
            <person name="Feng J."/>
            <person name="Zhang X."/>
        </authorList>
    </citation>
    <scope>NUCLEOTIDE SEQUENCE [LARGE SCALE GENOMIC DNA]</scope>
    <source>
        <strain evidence="14 15">ZX01</strain>
    </source>
</reference>
<dbReference type="GO" id="GO:0046872">
    <property type="term" value="F:metal ion binding"/>
    <property type="evidence" value="ECO:0007669"/>
    <property type="project" value="UniProtKB-KW"/>
</dbReference>
<feature type="binding site" evidence="10">
    <location>
        <position position="48"/>
    </location>
    <ligand>
        <name>GTP</name>
        <dbReference type="ChEBI" id="CHEBI:37565"/>
    </ligand>
</feature>
<evidence type="ECO:0000256" key="9">
    <source>
        <dbReference type="ARBA" id="ARBA00023268"/>
    </source>
</evidence>
<dbReference type="Gene3D" id="3.40.109.10">
    <property type="entry name" value="NADH Oxidase"/>
    <property type="match status" value="1"/>
</dbReference>
<keyword evidence="9 10" id="KW-0511">Multifunctional enzyme</keyword>
<feature type="binding site" evidence="10">
    <location>
        <position position="385"/>
    </location>
    <ligand>
        <name>FMN</name>
        <dbReference type="ChEBI" id="CHEBI:58210"/>
    </ligand>
</feature>
<keyword evidence="5 10" id="KW-0630">Potassium</keyword>
<comment type="caution">
    <text evidence="10">Lacks conserved residue(s) required for the propagation of feature annotation.</text>
</comment>
<feature type="binding site" evidence="10">
    <location>
        <position position="274"/>
    </location>
    <ligand>
        <name>FMN</name>
        <dbReference type="ChEBI" id="CHEBI:58210"/>
    </ligand>
</feature>
<dbReference type="FunFam" id="3.40.109.10:FF:000009">
    <property type="entry name" value="Coenzyme F420:L-glutamate ligase"/>
    <property type="match status" value="1"/>
</dbReference>
<feature type="binding site" evidence="10">
    <location>
        <position position="306"/>
    </location>
    <ligand>
        <name>coenzyme F420-(gamma-Glu)n</name>
        <dbReference type="ChEBI" id="CHEBI:133980"/>
    </ligand>
</feature>
<feature type="domain" description="Nitroreductase" evidence="12">
    <location>
        <begin position="244"/>
        <end position="414"/>
    </location>
</feature>
<dbReference type="InterPro" id="IPR019943">
    <property type="entry name" value="F420_FbiB_C"/>
</dbReference>
<dbReference type="InterPro" id="IPR029479">
    <property type="entry name" value="Nitroreductase"/>
</dbReference>
<evidence type="ECO:0000256" key="3">
    <source>
        <dbReference type="ARBA" id="ARBA00022741"/>
    </source>
</evidence>
<comment type="catalytic activity">
    <reaction evidence="10">
        <text>oxidized coenzyme F420-0 + GTP + L-glutamate = oxidized coenzyme F420-1 + GDP + phosphate + H(+)</text>
        <dbReference type="Rhea" id="RHEA:30555"/>
        <dbReference type="ChEBI" id="CHEBI:15378"/>
        <dbReference type="ChEBI" id="CHEBI:29985"/>
        <dbReference type="ChEBI" id="CHEBI:37565"/>
        <dbReference type="ChEBI" id="CHEBI:43474"/>
        <dbReference type="ChEBI" id="CHEBI:58189"/>
        <dbReference type="ChEBI" id="CHEBI:59907"/>
        <dbReference type="ChEBI" id="CHEBI:59920"/>
        <dbReference type="EC" id="6.3.2.31"/>
    </reaction>
</comment>
<dbReference type="InterPro" id="IPR002847">
    <property type="entry name" value="F420-0_gamma-glut_ligase-dom"/>
</dbReference>
<evidence type="ECO:0000256" key="5">
    <source>
        <dbReference type="ARBA" id="ARBA00022958"/>
    </source>
</evidence>
<keyword evidence="4 10" id="KW-0460">Magnesium</keyword>
<dbReference type="NCBIfam" id="TIGR03553">
    <property type="entry name" value="F420_FbiB_CTERM"/>
    <property type="match status" value="1"/>
</dbReference>
<evidence type="ECO:0000313" key="14">
    <source>
        <dbReference type="EMBL" id="KUH37412.1"/>
    </source>
</evidence>
<comment type="catalytic activity">
    <reaction evidence="10">
        <text>oxidized coenzyme F420-1 + GTP + L-glutamate = oxidized coenzyme F420-2 + GDP + phosphate + H(+)</text>
        <dbReference type="Rhea" id="RHEA:30523"/>
        <dbReference type="ChEBI" id="CHEBI:15378"/>
        <dbReference type="ChEBI" id="CHEBI:29985"/>
        <dbReference type="ChEBI" id="CHEBI:37565"/>
        <dbReference type="ChEBI" id="CHEBI:43474"/>
        <dbReference type="ChEBI" id="CHEBI:57922"/>
        <dbReference type="ChEBI" id="CHEBI:58189"/>
        <dbReference type="ChEBI" id="CHEBI:59920"/>
        <dbReference type="EC" id="6.3.2.34"/>
    </reaction>
</comment>
<evidence type="ECO:0000256" key="2">
    <source>
        <dbReference type="ARBA" id="ARBA00022723"/>
    </source>
</evidence>
<organism evidence="14 15">
    <name type="scientific">Streptomyces kanasensis</name>
    <dbReference type="NCBI Taxonomy" id="936756"/>
    <lineage>
        <taxon>Bacteria</taxon>
        <taxon>Bacillati</taxon>
        <taxon>Actinomycetota</taxon>
        <taxon>Actinomycetes</taxon>
        <taxon>Kitasatosporales</taxon>
        <taxon>Streptomycetaceae</taxon>
        <taxon>Streptomyces</taxon>
    </lineage>
</organism>
<keyword evidence="2 10" id="KW-0479">Metal-binding</keyword>
<evidence type="ECO:0000256" key="8">
    <source>
        <dbReference type="ARBA" id="ARBA00023211"/>
    </source>
</evidence>
<evidence type="ECO:0000256" key="4">
    <source>
        <dbReference type="ARBA" id="ARBA00022842"/>
    </source>
</evidence>
<evidence type="ECO:0000256" key="6">
    <source>
        <dbReference type="ARBA" id="ARBA00023002"/>
    </source>
</evidence>
<dbReference type="GO" id="GO:0052618">
    <property type="term" value="F:coenzyme F420-0:L-glutamate ligase activity"/>
    <property type="evidence" value="ECO:0007669"/>
    <property type="project" value="UniProtKB-UniRule"/>
</dbReference>
<name>A0A100Y4C7_9ACTN</name>
<keyword evidence="6 10" id="KW-0560">Oxidoreductase</keyword>
<feature type="binding site" evidence="10">
    <location>
        <position position="136"/>
    </location>
    <ligand>
        <name>a divalent metal cation</name>
        <dbReference type="ChEBI" id="CHEBI:60240"/>
        <label>2</label>
    </ligand>
</feature>
<feature type="binding site" evidence="10">
    <location>
        <position position="97"/>
    </location>
    <ligand>
        <name>GTP</name>
        <dbReference type="ChEBI" id="CHEBI:37565"/>
    </ligand>
</feature>
<proteinExistence type="inferred from homology"/>
<sequence length="434" mass="45414">MTAGYRVWAPAGIPEVGKGDDLAGLIAAAEPGLADGDVVLVTSKIVSKAEGRVVATADREAAIDAETVRVVARRGTLRIVENRNGLVMAAAGVDASNTPAGTVLLLPEDPDASARAIRAGLRALLGVDVGVVVTDTFGRPWRSGLTDVAIGAAGVRVLDDLRGGTDAHGNALVATVVASADELAAAGDLVKGKTAGRPVAVVRGLPHLVAGDGEDAPGAWALVRGADDDMFRLGTSEAVREAVTRRRTVRAFTDDPVDPGAVRRAVAAAVTAPAPHHTTPWRFVLLESAESRLRLLDAMRDAWVADLRADGLGEEAVARRVRRGDVLRHAPYLVVPCLVATGAHTYPDARRAVAEREMFVVAAGAGVQNLLVALAGERLGSAWVSSTMFCRDVVRRVLDLPEEWDPMGAVAVGRPAEPPRPRPARDPEAFLTVR</sequence>
<dbReference type="Pfam" id="PF00881">
    <property type="entry name" value="Nitroreductase"/>
    <property type="match status" value="1"/>
</dbReference>
<evidence type="ECO:0000256" key="10">
    <source>
        <dbReference type="HAMAP-Rule" id="MF_01259"/>
    </source>
</evidence>
<feature type="region of interest" description="Disordered" evidence="11">
    <location>
        <begin position="412"/>
        <end position="434"/>
    </location>
</feature>
<feature type="binding site" evidence="10">
    <location>
        <begin position="13"/>
        <end position="16"/>
    </location>
    <ligand>
        <name>GTP</name>
        <dbReference type="ChEBI" id="CHEBI:37565"/>
    </ligand>
</feature>
<comment type="function">
    <text evidence="10">Bifunctional enzyme that catalyzes the GTP-dependent successive addition of two or more gamma-linked L-glutamates to the L-lactyl phosphodiester of 7,8-didemethyl-8-hydroxy-5-deazariboflavin (F420-0) to form polyglutamated F420 derivatives, and the FMNH2-dependent reduction of dehydro-F420-0 to form F420-0.</text>
</comment>
<comment type="catalytic activity">
    <reaction evidence="10">
        <text>oxidized coenzyme F420-0 + FMN + H(+) = dehydro coenzyme F420-0 + FMNH2</text>
        <dbReference type="Rhea" id="RHEA:60360"/>
        <dbReference type="ChEBI" id="CHEBI:15378"/>
        <dbReference type="ChEBI" id="CHEBI:57618"/>
        <dbReference type="ChEBI" id="CHEBI:58210"/>
        <dbReference type="ChEBI" id="CHEBI:59907"/>
        <dbReference type="ChEBI" id="CHEBI:143705"/>
        <dbReference type="EC" id="1.3.8.17"/>
    </reaction>
</comment>
<evidence type="ECO:0000259" key="12">
    <source>
        <dbReference type="Pfam" id="PF00881"/>
    </source>
</evidence>
<evidence type="ECO:0000256" key="1">
    <source>
        <dbReference type="ARBA" id="ARBA00022598"/>
    </source>
</evidence>
<dbReference type="SUPFAM" id="SSF55469">
    <property type="entry name" value="FMN-dependent nitroreductase-like"/>
    <property type="match status" value="1"/>
</dbReference>
<dbReference type="Proteomes" id="UP000054011">
    <property type="component" value="Unassembled WGS sequence"/>
</dbReference>
<feature type="domain" description="Coenzyme F420:L-glutamate ligase-like" evidence="13">
    <location>
        <begin position="13"/>
        <end position="204"/>
    </location>
</feature>
<feature type="compositionally biased region" description="Basic and acidic residues" evidence="11">
    <location>
        <begin position="417"/>
        <end position="428"/>
    </location>
</feature>
<dbReference type="Pfam" id="PF01996">
    <property type="entry name" value="F420_ligase"/>
    <property type="match status" value="1"/>
</dbReference>
<keyword evidence="1 10" id="KW-0436">Ligase</keyword>
<dbReference type="InterPro" id="IPR023661">
    <property type="entry name" value="FbiB"/>
</dbReference>
<comment type="cofactor">
    <cofactor evidence="10">
        <name>Mg(2+)</name>
        <dbReference type="ChEBI" id="CHEBI:18420"/>
    </cofactor>
    <cofactor evidence="10">
        <name>Mn(2+)</name>
        <dbReference type="ChEBI" id="CHEBI:29035"/>
    </cofactor>
    <text evidence="10">Binds 2 divalent metal cations per subunit. The ions could be magnesium and/or manganese.</text>
</comment>
<dbReference type="GO" id="GO:0052619">
    <property type="term" value="F:coenzyme F420-1:gamma-L-glutamate ligase activity"/>
    <property type="evidence" value="ECO:0007669"/>
    <property type="project" value="UniProtKB-UniRule"/>
</dbReference>
<comment type="similarity">
    <text evidence="10">In the N-terminal section; belongs to the CofE family.</text>
</comment>
<evidence type="ECO:0000259" key="13">
    <source>
        <dbReference type="Pfam" id="PF01996"/>
    </source>
</evidence>
<dbReference type="AlphaFoldDB" id="A0A100Y4C7"/>
<dbReference type="NCBIfam" id="TIGR01916">
    <property type="entry name" value="F420_cofE"/>
    <property type="match status" value="1"/>
</dbReference>
<dbReference type="Gene3D" id="3.30.1330.100">
    <property type="entry name" value="CofE-like"/>
    <property type="match status" value="2"/>
</dbReference>
<dbReference type="RefSeq" id="WP_058943310.1">
    <property type="nucleotide sequence ID" value="NZ_LNSV01000047.1"/>
</dbReference>
<dbReference type="NCBIfam" id="NF009810">
    <property type="entry name" value="PRK13294.1"/>
    <property type="match status" value="1"/>
</dbReference>
<dbReference type="GO" id="GO:0052890">
    <property type="term" value="F:oxidoreductase activity, acting on the CH-CH group of donors, with a flavin as acceptor"/>
    <property type="evidence" value="ECO:0007669"/>
    <property type="project" value="UniProtKB-UniRule"/>
</dbReference>
<dbReference type="OrthoDB" id="9788295at2"/>
<evidence type="ECO:0000313" key="15">
    <source>
        <dbReference type="Proteomes" id="UP000054011"/>
    </source>
</evidence>
<feature type="region of interest" description="Coenzyme F420:L-glutamate ligase" evidence="10">
    <location>
        <begin position="1"/>
        <end position="234"/>
    </location>
</feature>
<evidence type="ECO:0000256" key="7">
    <source>
        <dbReference type="ARBA" id="ARBA00023134"/>
    </source>
</evidence>
<dbReference type="EC" id="1.3.8.17" evidence="10"/>
<dbReference type="STRING" id="936756.ATE80_18360"/>
<feature type="region of interest" description="Dehydro-coenzyme F420-0 reductase" evidence="10">
    <location>
        <begin position="235"/>
        <end position="434"/>
    </location>
</feature>
<dbReference type="PANTHER" id="PTHR47917">
    <property type="match status" value="1"/>
</dbReference>
<dbReference type="InterPro" id="IPR008225">
    <property type="entry name" value="F420-0_g-glutamyl_ligase"/>
</dbReference>
<evidence type="ECO:0000256" key="11">
    <source>
        <dbReference type="SAM" id="MobiDB-lite"/>
    </source>
</evidence>
<comment type="cofactor">
    <cofactor evidence="10">
        <name>K(+)</name>
        <dbReference type="ChEBI" id="CHEBI:29103"/>
    </cofactor>
    <text evidence="10">Monovalent cation. The ion could be potassium.</text>
</comment>
<dbReference type="PANTHER" id="PTHR47917:SF1">
    <property type="entry name" value="COENZYME F420:L-GLUTAMATE LIGASE"/>
    <property type="match status" value="1"/>
</dbReference>
<keyword evidence="15" id="KW-1185">Reference proteome</keyword>
<dbReference type="EMBL" id="LNSV01000047">
    <property type="protein sequence ID" value="KUH37412.1"/>
    <property type="molecule type" value="Genomic_DNA"/>
</dbReference>
<keyword evidence="3 10" id="KW-0547">Nucleotide-binding</keyword>
<dbReference type="EC" id="6.3.2.31" evidence="10"/>
<dbReference type="HAMAP" id="MF_01259">
    <property type="entry name" value="F420_ligase_FbiB"/>
    <property type="match status" value="1"/>
</dbReference>
<comment type="caution">
    <text evidence="14">The sequence shown here is derived from an EMBL/GenBank/DDBJ whole genome shotgun (WGS) entry which is preliminary data.</text>
</comment>
<dbReference type="GO" id="GO:0052645">
    <property type="term" value="P:F420-0 metabolic process"/>
    <property type="evidence" value="ECO:0007669"/>
    <property type="project" value="UniProtKB-UniRule"/>
</dbReference>